<name>A0A7Y9DQE0_9ACTN</name>
<accession>A0A7Y9DQE0</accession>
<keyword evidence="2" id="KW-1185">Reference proteome</keyword>
<comment type="caution">
    <text evidence="1">The sequence shown here is derived from an EMBL/GenBank/DDBJ whole genome shotgun (WGS) entry which is preliminary data.</text>
</comment>
<gene>
    <name evidence="1" type="ORF">BJ968_004399</name>
</gene>
<protein>
    <submittedName>
        <fullName evidence="1">Uncharacterized protein</fullName>
    </submittedName>
</protein>
<evidence type="ECO:0000313" key="2">
    <source>
        <dbReference type="Proteomes" id="UP000521922"/>
    </source>
</evidence>
<proteinExistence type="predicted"/>
<dbReference type="Proteomes" id="UP000521922">
    <property type="component" value="Unassembled WGS sequence"/>
</dbReference>
<reference evidence="1 2" key="1">
    <citation type="submission" date="2020-07" db="EMBL/GenBank/DDBJ databases">
        <title>Sequencing the genomes of 1000 actinobacteria strains.</title>
        <authorList>
            <person name="Klenk H.-P."/>
        </authorList>
    </citation>
    <scope>NUCLEOTIDE SEQUENCE [LARGE SCALE GENOMIC DNA]</scope>
    <source>
        <strain evidence="1 2">DSM 7487</strain>
    </source>
</reference>
<dbReference type="EMBL" id="JACCBB010000001">
    <property type="protein sequence ID" value="NYD24859.1"/>
    <property type="molecule type" value="Genomic_DNA"/>
</dbReference>
<evidence type="ECO:0000313" key="1">
    <source>
        <dbReference type="EMBL" id="NYD24859.1"/>
    </source>
</evidence>
<sequence length="51" mass="5601">MDGGVEQVEGHLVVRRRGTDDGDLLGGGDRVHGKTPSRCSCCSCWCCWFCR</sequence>
<dbReference type="AlphaFoldDB" id="A0A7Y9DQE0"/>
<organism evidence="1 2">
    <name type="scientific">Kineococcus aurantiacus</name>
    <dbReference type="NCBI Taxonomy" id="37633"/>
    <lineage>
        <taxon>Bacteria</taxon>
        <taxon>Bacillati</taxon>
        <taxon>Actinomycetota</taxon>
        <taxon>Actinomycetes</taxon>
        <taxon>Kineosporiales</taxon>
        <taxon>Kineosporiaceae</taxon>
        <taxon>Kineococcus</taxon>
    </lineage>
</organism>